<evidence type="ECO:0000256" key="1">
    <source>
        <dbReference type="SAM" id="Coils"/>
    </source>
</evidence>
<gene>
    <name evidence="3" type="ORF">TrST_g3061</name>
</gene>
<evidence type="ECO:0000256" key="2">
    <source>
        <dbReference type="SAM" id="MobiDB-lite"/>
    </source>
</evidence>
<feature type="compositionally biased region" description="Low complexity" evidence="2">
    <location>
        <begin position="132"/>
        <end position="155"/>
    </location>
</feature>
<sequence length="710" mass="78037">MDPFSDSDDDVKPVNVAGDAAAGEEEKKTGKKKKKRRPRNKKKKAPPPPPEKPVYSSTEIIINDIASTHPQFSLEQIQAAVDELFTSNEKYDDKDTVIRYLKGEKAPQSPPQSPSKSPKSPKSSKSKDEEASSSLSSPAPSPTKSKSKATALSPKNAKQKQQKLTPPPLKENLSIIQKLEYTVTDPLASFKDSAYAISGWCADASPSDLSSFVRSPALEKFLHKSLSPPDSEFNKVLPTLLQILETTLRAPPPVWSACSEITVKILTASRSLLSSGSSSVSVSQIFPRLCKVFSTIAPSPSSPTSSTLNKLTRSLNALKPHNVESQPGEPLKVLFPRFEVQSESVDLAFEVLKISDTNKPIYSELKRISEGLKDAILGEDIRKKIKEGGGEEFDGVRKSMEEVKEKQKSLTSIPTSKISEINVELSSIAAEKEALLSKIRSLTERQTELEKLRDEQAREVAQVHEQFTSKFADLDSRFKGYGQLKLVSDATEDLTVAFDSFFPSLTSAAISSSTVNQKSTPTKLGDLVTRVHMYLSTTHACTSHLLSRINSSTEKLQSDSSEIVEYEALGLHDTVTEMVATMDREKKNIEDDEKVVQKLKGLVEGVNERLEGVMGGMGEESSVRMALADGWESCIKAGELFEKMGVGSSLPRGRGEEKRVEERKGEGKKKEEVDMKKYFGWGGGGGKKKSVEMKNVLMEEKEREAEKKSD</sequence>
<dbReference type="OrthoDB" id="10587824at2759"/>
<reference evidence="4" key="1">
    <citation type="journal article" date="2023" name="Commun. Biol.">
        <title>Genome analysis of Parmales, the sister group of diatoms, reveals the evolutionary specialization of diatoms from phago-mixotrophs to photoautotrophs.</title>
        <authorList>
            <person name="Ban H."/>
            <person name="Sato S."/>
            <person name="Yoshikawa S."/>
            <person name="Yamada K."/>
            <person name="Nakamura Y."/>
            <person name="Ichinomiya M."/>
            <person name="Sato N."/>
            <person name="Blanc-Mathieu R."/>
            <person name="Endo H."/>
            <person name="Kuwata A."/>
            <person name="Ogata H."/>
        </authorList>
    </citation>
    <scope>NUCLEOTIDE SEQUENCE [LARGE SCALE GENOMIC DNA]</scope>
    <source>
        <strain evidence="4">NIES 3701</strain>
    </source>
</reference>
<feature type="region of interest" description="Disordered" evidence="2">
    <location>
        <begin position="1"/>
        <end position="58"/>
    </location>
</feature>
<keyword evidence="4" id="KW-1185">Reference proteome</keyword>
<accession>A0A9W7AWJ0</accession>
<proteinExistence type="predicted"/>
<evidence type="ECO:0000313" key="3">
    <source>
        <dbReference type="EMBL" id="GMH75714.1"/>
    </source>
</evidence>
<feature type="coiled-coil region" evidence="1">
    <location>
        <begin position="425"/>
        <end position="459"/>
    </location>
</feature>
<comment type="caution">
    <text evidence="3">The sequence shown here is derived from an EMBL/GenBank/DDBJ whole genome shotgun (WGS) entry which is preliminary data.</text>
</comment>
<feature type="compositionally biased region" description="Basic residues" evidence="2">
    <location>
        <begin position="29"/>
        <end position="45"/>
    </location>
</feature>
<protein>
    <submittedName>
        <fullName evidence="3">Uncharacterized protein</fullName>
    </submittedName>
</protein>
<evidence type="ECO:0000313" key="4">
    <source>
        <dbReference type="Proteomes" id="UP001165085"/>
    </source>
</evidence>
<feature type="compositionally biased region" description="Low complexity" evidence="2">
    <location>
        <begin position="114"/>
        <end position="123"/>
    </location>
</feature>
<keyword evidence="1" id="KW-0175">Coiled coil</keyword>
<organism evidence="3 4">
    <name type="scientific">Triparma strigata</name>
    <dbReference type="NCBI Taxonomy" id="1606541"/>
    <lineage>
        <taxon>Eukaryota</taxon>
        <taxon>Sar</taxon>
        <taxon>Stramenopiles</taxon>
        <taxon>Ochrophyta</taxon>
        <taxon>Bolidophyceae</taxon>
        <taxon>Parmales</taxon>
        <taxon>Triparmaceae</taxon>
        <taxon>Triparma</taxon>
    </lineage>
</organism>
<dbReference type="Proteomes" id="UP001165085">
    <property type="component" value="Unassembled WGS sequence"/>
</dbReference>
<feature type="region of interest" description="Disordered" evidence="2">
    <location>
        <begin position="96"/>
        <end position="169"/>
    </location>
</feature>
<feature type="compositionally biased region" description="Basic and acidic residues" evidence="2">
    <location>
        <begin position="653"/>
        <end position="670"/>
    </location>
</feature>
<name>A0A9W7AWJ0_9STRA</name>
<feature type="region of interest" description="Disordered" evidence="2">
    <location>
        <begin position="646"/>
        <end position="670"/>
    </location>
</feature>
<feature type="compositionally biased region" description="Basic and acidic residues" evidence="2">
    <location>
        <begin position="96"/>
        <end position="105"/>
    </location>
</feature>
<dbReference type="AlphaFoldDB" id="A0A9W7AWJ0"/>
<dbReference type="EMBL" id="BRXY01000192">
    <property type="protein sequence ID" value="GMH75714.1"/>
    <property type="molecule type" value="Genomic_DNA"/>
</dbReference>